<name>A0A8H3EZP8_9LECA</name>
<evidence type="ECO:0000313" key="3">
    <source>
        <dbReference type="Proteomes" id="UP000664169"/>
    </source>
</evidence>
<feature type="region of interest" description="Disordered" evidence="1">
    <location>
        <begin position="88"/>
        <end position="127"/>
    </location>
</feature>
<evidence type="ECO:0000256" key="1">
    <source>
        <dbReference type="SAM" id="MobiDB-lite"/>
    </source>
</evidence>
<feature type="compositionally biased region" description="Polar residues" evidence="1">
    <location>
        <begin position="143"/>
        <end position="165"/>
    </location>
</feature>
<feature type="compositionally biased region" description="Basic and acidic residues" evidence="1">
    <location>
        <begin position="47"/>
        <end position="63"/>
    </location>
</feature>
<feature type="compositionally biased region" description="Basic residues" evidence="1">
    <location>
        <begin position="93"/>
        <end position="102"/>
    </location>
</feature>
<dbReference type="OrthoDB" id="5366332at2759"/>
<keyword evidence="3" id="KW-1185">Reference proteome</keyword>
<gene>
    <name evidence="2" type="ORF">GOMPHAMPRED_008195</name>
</gene>
<dbReference type="AlphaFoldDB" id="A0A8H3EZP8"/>
<comment type="caution">
    <text evidence="2">The sequence shown here is derived from an EMBL/GenBank/DDBJ whole genome shotgun (WGS) entry which is preliminary data.</text>
</comment>
<feature type="region of interest" description="Disordered" evidence="1">
    <location>
        <begin position="42"/>
        <end position="64"/>
    </location>
</feature>
<accession>A0A8H3EZP8</accession>
<organism evidence="2 3">
    <name type="scientific">Gomphillus americanus</name>
    <dbReference type="NCBI Taxonomy" id="1940652"/>
    <lineage>
        <taxon>Eukaryota</taxon>
        <taxon>Fungi</taxon>
        <taxon>Dikarya</taxon>
        <taxon>Ascomycota</taxon>
        <taxon>Pezizomycotina</taxon>
        <taxon>Lecanoromycetes</taxon>
        <taxon>OSLEUM clade</taxon>
        <taxon>Ostropomycetidae</taxon>
        <taxon>Ostropales</taxon>
        <taxon>Graphidaceae</taxon>
        <taxon>Gomphilloideae</taxon>
        <taxon>Gomphillus</taxon>
    </lineage>
</organism>
<evidence type="ECO:0000313" key="2">
    <source>
        <dbReference type="EMBL" id="CAF9914565.1"/>
    </source>
</evidence>
<feature type="region of interest" description="Disordered" evidence="1">
    <location>
        <begin position="142"/>
        <end position="168"/>
    </location>
</feature>
<sequence length="340" mass="37942">MLVSDTTSSALLTDIDATQCLSLDEQPQSFFADSSKRFNVTEAVDDTPTRPRKDSGYSEEPRRPIYRCLSDSGTLTFLELQRDLDESTVRKGSTFRHRRSSSRRNSSAALAGQPKHRSSQAKSKDNEKVNPLELLLQQQAALTSPNDSTYGTSKTLSGKSSNSLQLPAKDPYPVHQKAIAIIQTSEVSDIAVSSNGVSRSSSILMAESFNDQSTRSNSSAISSTIDLEADTISPFYAAANIDWTDPNTRRKAYEKHDRAQRGFRRLLKRITPRKWQNEHLQFYDGNSDAGSVRRYRLDIDEVQGCVRTGSDKEIGNILRLSRYASNRFPLSRSASRTRST</sequence>
<proteinExistence type="predicted"/>
<dbReference type="EMBL" id="CAJPDQ010000009">
    <property type="protein sequence ID" value="CAF9914565.1"/>
    <property type="molecule type" value="Genomic_DNA"/>
</dbReference>
<reference evidence="2" key="1">
    <citation type="submission" date="2021-03" db="EMBL/GenBank/DDBJ databases">
        <authorList>
            <person name="Tagirdzhanova G."/>
        </authorList>
    </citation>
    <scope>NUCLEOTIDE SEQUENCE</scope>
</reference>
<dbReference type="Proteomes" id="UP000664169">
    <property type="component" value="Unassembled WGS sequence"/>
</dbReference>
<protein>
    <submittedName>
        <fullName evidence="2">Uncharacterized protein</fullName>
    </submittedName>
</protein>